<dbReference type="EMBL" id="PKSL01000017">
    <property type="protein sequence ID" value="POW14643.1"/>
    <property type="molecule type" value="Genomic_DNA"/>
</dbReference>
<dbReference type="VEuPathDB" id="FungiDB:PSTT_02758"/>
<dbReference type="AlphaFoldDB" id="A0A2S4VYN9"/>
<keyword evidence="2" id="KW-1185">Reference proteome</keyword>
<dbReference type="Proteomes" id="UP000239156">
    <property type="component" value="Unassembled WGS sequence"/>
</dbReference>
<protein>
    <submittedName>
        <fullName evidence="1">Uncharacterized protein</fullName>
    </submittedName>
</protein>
<name>A0A2S4VYN9_9BASI</name>
<evidence type="ECO:0000313" key="1">
    <source>
        <dbReference type="EMBL" id="POW14643.1"/>
    </source>
</evidence>
<reference evidence="1" key="1">
    <citation type="submission" date="2017-12" db="EMBL/GenBank/DDBJ databases">
        <title>Gene loss provides genomic basis for host adaptation in cereal stripe rust fungi.</title>
        <authorList>
            <person name="Xia C."/>
        </authorList>
    </citation>
    <scope>NUCLEOTIDE SEQUENCE [LARGE SCALE GENOMIC DNA]</scope>
    <source>
        <strain evidence="1">93-210</strain>
    </source>
</reference>
<accession>A0A2S4VYN9</accession>
<proteinExistence type="predicted"/>
<gene>
    <name evidence="1" type="ORF">PSTT_02758</name>
</gene>
<sequence>LLDSTRKSLAAAIRVWAEQTWPRPTHSSYSPGESWTNRDPAILRARLSRAITCDAVLMYKKAGFNSRPCILHHQQSDIAAIRLTTQQKDPTFTILHHSFRMRFAVATAVSLTVLGSVSALFPLPSGLGQSGCSNQNGALNLELLTNTNCYSNGGSTPMSCGNQGGDPSGSGILGGLLGSGALINVNALNTRLIRSLHPLVRIIRISQHVFLNAWS</sequence>
<feature type="non-terminal residue" evidence="1">
    <location>
        <position position="1"/>
    </location>
</feature>
<evidence type="ECO:0000313" key="2">
    <source>
        <dbReference type="Proteomes" id="UP000239156"/>
    </source>
</evidence>
<organism evidence="1 2">
    <name type="scientific">Puccinia striiformis</name>
    <dbReference type="NCBI Taxonomy" id="27350"/>
    <lineage>
        <taxon>Eukaryota</taxon>
        <taxon>Fungi</taxon>
        <taxon>Dikarya</taxon>
        <taxon>Basidiomycota</taxon>
        <taxon>Pucciniomycotina</taxon>
        <taxon>Pucciniomycetes</taxon>
        <taxon>Pucciniales</taxon>
        <taxon>Pucciniaceae</taxon>
        <taxon>Puccinia</taxon>
    </lineage>
</organism>
<comment type="caution">
    <text evidence="1">The sequence shown here is derived from an EMBL/GenBank/DDBJ whole genome shotgun (WGS) entry which is preliminary data.</text>
</comment>
<dbReference type="VEuPathDB" id="FungiDB:PSHT_04065"/>